<dbReference type="Gene3D" id="1.25.10.10">
    <property type="entry name" value="Leucine-rich Repeat Variant"/>
    <property type="match status" value="1"/>
</dbReference>
<evidence type="ECO:0000256" key="4">
    <source>
        <dbReference type="ARBA" id="ARBA00022448"/>
    </source>
</evidence>
<comment type="similarity">
    <text evidence="3">Belongs to the exportin family.</text>
</comment>
<evidence type="ECO:0000256" key="5">
    <source>
        <dbReference type="ARBA" id="ARBA00022490"/>
    </source>
</evidence>
<dbReference type="PANTHER" id="PTHR12596:SF1">
    <property type="entry name" value="EXPORTIN-4"/>
    <property type="match status" value="1"/>
</dbReference>
<dbReference type="EMBL" id="OZ034828">
    <property type="protein sequence ID" value="CAL1684839.1"/>
    <property type="molecule type" value="Genomic_DNA"/>
</dbReference>
<dbReference type="SUPFAM" id="SSF48371">
    <property type="entry name" value="ARM repeat"/>
    <property type="match status" value="1"/>
</dbReference>
<dbReference type="InterPro" id="IPR016024">
    <property type="entry name" value="ARM-type_fold"/>
</dbReference>
<evidence type="ECO:0000256" key="2">
    <source>
        <dbReference type="ARBA" id="ARBA00004496"/>
    </source>
</evidence>
<keyword evidence="4" id="KW-0813">Transport</keyword>
<evidence type="ECO:0000256" key="3">
    <source>
        <dbReference type="ARBA" id="ARBA00009466"/>
    </source>
</evidence>
<keyword evidence="7" id="KW-0539">Nucleus</keyword>
<evidence type="ECO:0000256" key="7">
    <source>
        <dbReference type="ARBA" id="ARBA00023242"/>
    </source>
</evidence>
<dbReference type="InterPro" id="IPR011989">
    <property type="entry name" value="ARM-like"/>
</dbReference>
<name>A0AAV2NYG7_9HYME</name>
<dbReference type="GO" id="GO:0006611">
    <property type="term" value="P:protein export from nucleus"/>
    <property type="evidence" value="ECO:0007669"/>
    <property type="project" value="TreeGrafter"/>
</dbReference>
<dbReference type="GO" id="GO:0005737">
    <property type="term" value="C:cytoplasm"/>
    <property type="evidence" value="ECO:0007669"/>
    <property type="project" value="UniProtKB-SubCell"/>
</dbReference>
<keyword evidence="9" id="KW-0472">Membrane</keyword>
<sequence>MAQEVLRELEAAAQVVLAPPNLISAEQRQSAEAVFLNFRKTKSPYQLCRQILELSTVDYILFETTGLIKTALIQEWPTLLESDISSLRQYLLHYVISKPTLAPYVRARMLQVIAIIIKRGSVDDFGQERRQILNEVESLIRSEDLSKRILGCNILSTILQEYATTAKSSNIGLTWEVHFKEKKQFEVSDMKKIFKLCIEVLDELIKKDFEEATLPLVKHLLSIAESILVWGFVGSNYILLLLIYLKLI</sequence>
<gene>
    <name evidence="10" type="ORF">LPLAT_LOCUS10374</name>
</gene>
<proteinExistence type="inferred from homology"/>
<evidence type="ECO:0000256" key="1">
    <source>
        <dbReference type="ARBA" id="ARBA00004123"/>
    </source>
</evidence>
<evidence type="ECO:0000256" key="6">
    <source>
        <dbReference type="ARBA" id="ARBA00022927"/>
    </source>
</evidence>
<feature type="transmembrane region" description="Helical" evidence="9">
    <location>
        <begin position="227"/>
        <end position="245"/>
    </location>
</feature>
<dbReference type="InterPro" id="IPR044189">
    <property type="entry name" value="XPO4/7-like"/>
</dbReference>
<evidence type="ECO:0000313" key="10">
    <source>
        <dbReference type="EMBL" id="CAL1684839.1"/>
    </source>
</evidence>
<dbReference type="AlphaFoldDB" id="A0AAV2NYG7"/>
<evidence type="ECO:0000313" key="11">
    <source>
        <dbReference type="Proteomes" id="UP001497644"/>
    </source>
</evidence>
<keyword evidence="6" id="KW-0653">Protein transport</keyword>
<organism evidence="10 11">
    <name type="scientific">Lasius platythorax</name>
    <dbReference type="NCBI Taxonomy" id="488582"/>
    <lineage>
        <taxon>Eukaryota</taxon>
        <taxon>Metazoa</taxon>
        <taxon>Ecdysozoa</taxon>
        <taxon>Arthropoda</taxon>
        <taxon>Hexapoda</taxon>
        <taxon>Insecta</taxon>
        <taxon>Pterygota</taxon>
        <taxon>Neoptera</taxon>
        <taxon>Endopterygota</taxon>
        <taxon>Hymenoptera</taxon>
        <taxon>Apocrita</taxon>
        <taxon>Aculeata</taxon>
        <taxon>Formicoidea</taxon>
        <taxon>Formicidae</taxon>
        <taxon>Formicinae</taxon>
        <taxon>Lasius</taxon>
        <taxon>Lasius</taxon>
    </lineage>
</organism>
<accession>A0AAV2NYG7</accession>
<evidence type="ECO:0000256" key="8">
    <source>
        <dbReference type="ARBA" id="ARBA00040444"/>
    </source>
</evidence>
<keyword evidence="9" id="KW-1133">Transmembrane helix</keyword>
<dbReference type="Proteomes" id="UP001497644">
    <property type="component" value="Chromosome 5"/>
</dbReference>
<keyword evidence="11" id="KW-1185">Reference proteome</keyword>
<comment type="subcellular location">
    <subcellularLocation>
        <location evidence="2">Cytoplasm</location>
    </subcellularLocation>
    <subcellularLocation>
        <location evidence="1">Nucleus</location>
    </subcellularLocation>
</comment>
<dbReference type="GO" id="GO:0005049">
    <property type="term" value="F:nuclear export signal receptor activity"/>
    <property type="evidence" value="ECO:0007669"/>
    <property type="project" value="InterPro"/>
</dbReference>
<dbReference type="GO" id="GO:0005643">
    <property type="term" value="C:nuclear pore"/>
    <property type="evidence" value="ECO:0007669"/>
    <property type="project" value="TreeGrafter"/>
</dbReference>
<keyword evidence="9" id="KW-0812">Transmembrane</keyword>
<protein>
    <recommendedName>
        <fullName evidence="8">Exportin-4</fullName>
    </recommendedName>
</protein>
<dbReference type="PANTHER" id="PTHR12596">
    <property type="entry name" value="EXPORTIN 4,7-RELATED"/>
    <property type="match status" value="1"/>
</dbReference>
<reference evidence="10" key="1">
    <citation type="submission" date="2024-04" db="EMBL/GenBank/DDBJ databases">
        <authorList>
            <consortium name="Molecular Ecology Group"/>
        </authorList>
    </citation>
    <scope>NUCLEOTIDE SEQUENCE</scope>
</reference>
<evidence type="ECO:0000256" key="9">
    <source>
        <dbReference type="SAM" id="Phobius"/>
    </source>
</evidence>
<keyword evidence="5" id="KW-0963">Cytoplasm</keyword>